<evidence type="ECO:0000256" key="2">
    <source>
        <dbReference type="ARBA" id="ARBA00005653"/>
    </source>
</evidence>
<dbReference type="Pfam" id="PF04678">
    <property type="entry name" value="MCU"/>
    <property type="match status" value="1"/>
</dbReference>
<feature type="domain" description="Calcium uniporter protein C-terminal" evidence="17">
    <location>
        <begin position="120"/>
        <end position="324"/>
    </location>
</feature>
<dbReference type="PANTHER" id="PTHR13462:SF10">
    <property type="entry name" value="CALCIUM UNIPORTER PROTEIN, MITOCHONDRIAL"/>
    <property type="match status" value="1"/>
</dbReference>
<evidence type="ECO:0000259" key="17">
    <source>
        <dbReference type="Pfam" id="PF04678"/>
    </source>
</evidence>
<evidence type="ECO:0000256" key="11">
    <source>
        <dbReference type="ARBA" id="ARBA00023128"/>
    </source>
</evidence>
<evidence type="ECO:0000256" key="6">
    <source>
        <dbReference type="ARBA" id="ARBA00022692"/>
    </source>
</evidence>
<keyword evidence="12" id="KW-0472">Membrane</keyword>
<dbReference type="GO" id="GO:1990246">
    <property type="term" value="C:uniplex complex"/>
    <property type="evidence" value="ECO:0007669"/>
    <property type="project" value="TreeGrafter"/>
</dbReference>
<comment type="domain">
    <text evidence="15">The selectivity filter, in which calcium ions are arranged in single file, is composed of two acidic rings separated by one helical turn along the central axis of the channel pore.</text>
</comment>
<evidence type="ECO:0000256" key="4">
    <source>
        <dbReference type="ARBA" id="ARBA00022568"/>
    </source>
</evidence>
<dbReference type="InterPro" id="IPR006769">
    <property type="entry name" value="MCU_C"/>
</dbReference>
<evidence type="ECO:0000256" key="9">
    <source>
        <dbReference type="ARBA" id="ARBA00022989"/>
    </source>
</evidence>
<organism evidence="18 19">
    <name type="scientific">Mesorhabditis belari</name>
    <dbReference type="NCBI Taxonomy" id="2138241"/>
    <lineage>
        <taxon>Eukaryota</taxon>
        <taxon>Metazoa</taxon>
        <taxon>Ecdysozoa</taxon>
        <taxon>Nematoda</taxon>
        <taxon>Chromadorea</taxon>
        <taxon>Rhabditida</taxon>
        <taxon>Rhabditina</taxon>
        <taxon>Rhabditomorpha</taxon>
        <taxon>Rhabditoidea</taxon>
        <taxon>Rhabditidae</taxon>
        <taxon>Mesorhabditinae</taxon>
        <taxon>Mesorhabditis</taxon>
    </lineage>
</organism>
<evidence type="ECO:0000256" key="5">
    <source>
        <dbReference type="ARBA" id="ARBA00022673"/>
    </source>
</evidence>
<dbReference type="InterPro" id="IPR039055">
    <property type="entry name" value="MCU_fam"/>
</dbReference>
<comment type="catalytic activity">
    <reaction evidence="14">
        <text>Ca(2+)(in) = Ca(2+)(out)</text>
        <dbReference type="Rhea" id="RHEA:29671"/>
        <dbReference type="ChEBI" id="CHEBI:29108"/>
    </reaction>
</comment>
<evidence type="ECO:0000256" key="10">
    <source>
        <dbReference type="ARBA" id="ARBA00023065"/>
    </source>
</evidence>
<dbReference type="GO" id="GO:0051560">
    <property type="term" value="P:mitochondrial calcium ion homeostasis"/>
    <property type="evidence" value="ECO:0007669"/>
    <property type="project" value="UniProtKB-UniRule"/>
</dbReference>
<dbReference type="PANTHER" id="PTHR13462">
    <property type="entry name" value="CALCIUM UNIPORTER PROTEIN, MITOCHONDRIAL"/>
    <property type="match status" value="1"/>
</dbReference>
<reference evidence="19" key="1">
    <citation type="submission" date="2024-02" db="UniProtKB">
        <authorList>
            <consortium name="WormBaseParasite"/>
        </authorList>
    </citation>
    <scope>IDENTIFICATION</scope>
</reference>
<evidence type="ECO:0000313" key="18">
    <source>
        <dbReference type="Proteomes" id="UP000887575"/>
    </source>
</evidence>
<keyword evidence="9" id="KW-1133">Transmembrane helix</keyword>
<dbReference type="AlphaFoldDB" id="A0AAF3FQ97"/>
<keyword evidence="16" id="KW-0175">Coiled coil</keyword>
<evidence type="ECO:0000256" key="8">
    <source>
        <dbReference type="ARBA" id="ARBA00022837"/>
    </source>
</evidence>
<evidence type="ECO:0000256" key="1">
    <source>
        <dbReference type="ARBA" id="ARBA00004448"/>
    </source>
</evidence>
<dbReference type="GO" id="GO:0036444">
    <property type="term" value="P:calcium import into the mitochondrion"/>
    <property type="evidence" value="ECO:0007669"/>
    <property type="project" value="TreeGrafter"/>
</dbReference>
<keyword evidence="6" id="KW-0812">Transmembrane</keyword>
<keyword evidence="18" id="KW-1185">Reference proteome</keyword>
<evidence type="ECO:0000256" key="15">
    <source>
        <dbReference type="RuleBase" id="RU367035"/>
    </source>
</evidence>
<dbReference type="Proteomes" id="UP000887575">
    <property type="component" value="Unassembled WGS sequence"/>
</dbReference>
<sequence>MQLERRATSFLHGGSRFLSTGQLTLLRKLVSSTERFSSISTSSIKPAFATNQATQLYSVPSQKVPDFPDLPASHGNLTLTFQNGVPILVVPLPSRTEPCQFTLRPFSDTVGSFCEQLKQEDRGIDHVGIYMSYGVRVANATSMERLIQFRTFRLRINDRHFDVDVAKLELDPISDRVRCIDDMRAVVAQLHGVLNINEYKAERERRLQERLEETEEELKPLQEAKELIECECRTHSERLMITGFAAMGIQTGIFARLTWWDFSWDIIEPCTYFATYSTIIATFGYYLYTKQPFEYQQAQERIFSKQFYKRAAKHNLNINRYNELVAQRDEIRRLLGCIRDPLNLHMPVPYLSKYEKL</sequence>
<keyword evidence="13 15" id="KW-0407">Ion channel</keyword>
<evidence type="ECO:0000256" key="13">
    <source>
        <dbReference type="ARBA" id="ARBA00023303"/>
    </source>
</evidence>
<name>A0AAF3FQ97_9BILA</name>
<evidence type="ECO:0000256" key="3">
    <source>
        <dbReference type="ARBA" id="ARBA00022448"/>
    </source>
</evidence>
<dbReference type="WBParaSite" id="MBELARI_LOCUS8263">
    <property type="protein sequence ID" value="MBELARI_LOCUS8263"/>
    <property type="gene ID" value="MBELARI_LOCUS8263"/>
</dbReference>
<keyword evidence="5 15" id="KW-0107">Calcium channel</keyword>
<feature type="coiled-coil region" evidence="16">
    <location>
        <begin position="196"/>
        <end position="231"/>
    </location>
</feature>
<protein>
    <recommendedName>
        <fullName evidence="15">Calcium uniporter protein</fullName>
    </recommendedName>
</protein>
<dbReference type="GO" id="GO:0015292">
    <property type="term" value="F:uniporter activity"/>
    <property type="evidence" value="ECO:0007669"/>
    <property type="project" value="UniProtKB-UniRule"/>
</dbReference>
<keyword evidence="7 15" id="KW-0999">Mitochondrion inner membrane</keyword>
<evidence type="ECO:0000256" key="14">
    <source>
        <dbReference type="ARBA" id="ARBA00036634"/>
    </source>
</evidence>
<proteinExistence type="inferred from homology"/>
<evidence type="ECO:0000256" key="16">
    <source>
        <dbReference type="SAM" id="Coils"/>
    </source>
</evidence>
<accession>A0AAF3FQ97</accession>
<comment type="similarity">
    <text evidence="2 15">Belongs to the MCU (TC 1.A.77) family.</text>
</comment>
<comment type="subcellular location">
    <subcellularLocation>
        <location evidence="1 15">Mitochondrion inner membrane</location>
        <topology evidence="1 15">Multi-pass membrane protein</topology>
    </subcellularLocation>
</comment>
<dbReference type="GO" id="GO:0005262">
    <property type="term" value="F:calcium channel activity"/>
    <property type="evidence" value="ECO:0007669"/>
    <property type="project" value="UniProtKB-UniRule"/>
</dbReference>
<keyword evidence="11 15" id="KW-0496">Mitochondrion</keyword>
<evidence type="ECO:0000313" key="19">
    <source>
        <dbReference type="WBParaSite" id="MBELARI_LOCUS8263"/>
    </source>
</evidence>
<evidence type="ECO:0000256" key="12">
    <source>
        <dbReference type="ARBA" id="ARBA00023136"/>
    </source>
</evidence>
<evidence type="ECO:0000256" key="7">
    <source>
        <dbReference type="ARBA" id="ARBA00022792"/>
    </source>
</evidence>
<keyword evidence="10 15" id="KW-0406">Ion transport</keyword>
<keyword evidence="4 15" id="KW-0109">Calcium transport</keyword>
<keyword evidence="3 15" id="KW-0813">Transport</keyword>
<keyword evidence="8 15" id="KW-0106">Calcium</keyword>
<comment type="function">
    <text evidence="15">Mitochondrial inner membrane calcium uniporter that mediates calcium uptake into mitochondria. Mitochondrial calcium homeostasis plays key roles in cellular physiology and regulates cell bioenergetics, cytoplasmic calcium signals and activation of cell death pathways.</text>
</comment>